<gene>
    <name evidence="2" type="ORF">LCGC14_2233310</name>
</gene>
<dbReference type="EMBL" id="LAZR01030094">
    <property type="protein sequence ID" value="KKL57646.1"/>
    <property type="molecule type" value="Genomic_DNA"/>
</dbReference>
<evidence type="ECO:0000256" key="1">
    <source>
        <dbReference type="SAM" id="MobiDB-lite"/>
    </source>
</evidence>
<comment type="caution">
    <text evidence="2">The sequence shown here is derived from an EMBL/GenBank/DDBJ whole genome shotgun (WGS) entry which is preliminary data.</text>
</comment>
<name>A0A0F9DV72_9ZZZZ</name>
<evidence type="ECO:0000313" key="2">
    <source>
        <dbReference type="EMBL" id="KKL57646.1"/>
    </source>
</evidence>
<reference evidence="2" key="1">
    <citation type="journal article" date="2015" name="Nature">
        <title>Complex archaea that bridge the gap between prokaryotes and eukaryotes.</title>
        <authorList>
            <person name="Spang A."/>
            <person name="Saw J.H."/>
            <person name="Jorgensen S.L."/>
            <person name="Zaremba-Niedzwiedzka K."/>
            <person name="Martijn J."/>
            <person name="Lind A.E."/>
            <person name="van Eijk R."/>
            <person name="Schleper C."/>
            <person name="Guy L."/>
            <person name="Ettema T.J."/>
        </authorList>
    </citation>
    <scope>NUCLEOTIDE SEQUENCE</scope>
</reference>
<dbReference type="AlphaFoldDB" id="A0A0F9DV72"/>
<protein>
    <submittedName>
        <fullName evidence="2">Uncharacterized protein</fullName>
    </submittedName>
</protein>
<accession>A0A0F9DV72</accession>
<proteinExistence type="predicted"/>
<sequence length="82" mass="9223">MAKMNAEKVVEMLGELCHHWREHGDQRCAGYDGCEITLAREWVLNCDRTINILSKALEPHIFGEKPDPMKGAADGTKTDLPE</sequence>
<organism evidence="2">
    <name type="scientific">marine sediment metagenome</name>
    <dbReference type="NCBI Taxonomy" id="412755"/>
    <lineage>
        <taxon>unclassified sequences</taxon>
        <taxon>metagenomes</taxon>
        <taxon>ecological metagenomes</taxon>
    </lineage>
</organism>
<feature type="region of interest" description="Disordered" evidence="1">
    <location>
        <begin position="63"/>
        <end position="82"/>
    </location>
</feature>